<keyword evidence="1" id="KW-1133">Transmembrane helix</keyword>
<comment type="caution">
    <text evidence="2">The sequence shown here is derived from an EMBL/GenBank/DDBJ whole genome shotgun (WGS) entry which is preliminary data.</text>
</comment>
<sequence length="548" mass="62234">MMNKTWLVMKTMLKMQYSKAGKRTSHTWLYVIAAVFLLPFTALYITVVNNFIATLYEVLQPLGQESIILGILFLIIHTLLFFISIGTVLSAFYFAEDIQSFIPFPLHAYQLLLGKAANPFLYLYIATAAIFLPAFLFYGVVSGASIVYYLFGIIIFVLLPIIPFTIASCLLMIVMRFVNIAKNKDRSKVLTGIFSLGFIILINVLVRLNMNPNDIGTDFASFIQDRNDLLQMITSFYPPAFVSTLALTEASTWVGLFYFTASIAISLVFFLLFIWLGQLLYLKGVLGVGTGNKRKVSDKKVKKHITNRPIWLTYILKELRIIFRTPAFLMQCVIQSLFGPVFIVIILMLDSGNSSLTGFLHFFSEKESILILFFAAAFILGTNATSISSISREGKNWEANLFLPLDPRQVFIFKIATAWTINLFTVLLFLIILRLVMEIPFYMIAIWLVLVLLANWFTSALGTYLDFKTPKLNWTDEQEVFKARLTGLYALLFTAGTFGFIVLVVWNMDVIQGLWMSSFSLFVFLLIAIFVVHKLLQKKISTNAHQQI</sequence>
<keyword evidence="3" id="KW-1185">Reference proteome</keyword>
<feature type="transmembrane region" description="Helical" evidence="1">
    <location>
        <begin position="146"/>
        <end position="177"/>
    </location>
</feature>
<accession>A0ABS4IDD2</accession>
<reference evidence="2 3" key="1">
    <citation type="submission" date="2021-03" db="EMBL/GenBank/DDBJ databases">
        <title>Genomic Encyclopedia of Type Strains, Phase IV (KMG-IV): sequencing the most valuable type-strain genomes for metagenomic binning, comparative biology and taxonomic classification.</title>
        <authorList>
            <person name="Goeker M."/>
        </authorList>
    </citation>
    <scope>NUCLEOTIDE SEQUENCE [LARGE SCALE GENOMIC DNA]</scope>
    <source>
        <strain evidence="2 3">DSM 25609</strain>
    </source>
</reference>
<feature type="transmembrane region" description="Helical" evidence="1">
    <location>
        <begin position="486"/>
        <end position="508"/>
    </location>
</feature>
<dbReference type="InterPro" id="IPR031599">
    <property type="entry name" value="ABC_tran_2"/>
</dbReference>
<gene>
    <name evidence="2" type="ORF">J2Z83_001053</name>
</gene>
<evidence type="ECO:0000256" key="1">
    <source>
        <dbReference type="SAM" id="Phobius"/>
    </source>
</evidence>
<keyword evidence="1" id="KW-0472">Membrane</keyword>
<evidence type="ECO:0000313" key="2">
    <source>
        <dbReference type="EMBL" id="MBP1968950.1"/>
    </source>
</evidence>
<feature type="transmembrane region" description="Helical" evidence="1">
    <location>
        <begin position="256"/>
        <end position="276"/>
    </location>
</feature>
<feature type="transmembrane region" description="Helical" evidence="1">
    <location>
        <begin position="67"/>
        <end position="95"/>
    </location>
</feature>
<feature type="transmembrane region" description="Helical" evidence="1">
    <location>
        <begin position="189"/>
        <end position="206"/>
    </location>
</feature>
<proteinExistence type="predicted"/>
<keyword evidence="1" id="KW-0812">Transmembrane</keyword>
<feature type="transmembrane region" description="Helical" evidence="1">
    <location>
        <begin position="439"/>
        <end position="465"/>
    </location>
</feature>
<feature type="transmembrane region" description="Helical" evidence="1">
    <location>
        <begin position="28"/>
        <end position="47"/>
    </location>
</feature>
<feature type="transmembrane region" description="Helical" evidence="1">
    <location>
        <begin position="411"/>
        <end position="433"/>
    </location>
</feature>
<protein>
    <submittedName>
        <fullName evidence="2">ABC-2 type transport system permease protein</fullName>
    </submittedName>
</protein>
<feature type="transmembrane region" description="Helical" evidence="1">
    <location>
        <begin position="514"/>
        <end position="532"/>
    </location>
</feature>
<organism evidence="2 3">
    <name type="scientific">Virgibacillus natechei</name>
    <dbReference type="NCBI Taxonomy" id="1216297"/>
    <lineage>
        <taxon>Bacteria</taxon>
        <taxon>Bacillati</taxon>
        <taxon>Bacillota</taxon>
        <taxon>Bacilli</taxon>
        <taxon>Bacillales</taxon>
        <taxon>Bacillaceae</taxon>
        <taxon>Virgibacillus</taxon>
    </lineage>
</organism>
<name>A0ABS4IDD2_9BACI</name>
<feature type="transmembrane region" description="Helical" evidence="1">
    <location>
        <begin position="116"/>
        <end position="140"/>
    </location>
</feature>
<dbReference type="EMBL" id="JAGGKX010000004">
    <property type="protein sequence ID" value="MBP1968950.1"/>
    <property type="molecule type" value="Genomic_DNA"/>
</dbReference>
<evidence type="ECO:0000313" key="3">
    <source>
        <dbReference type="Proteomes" id="UP001519345"/>
    </source>
</evidence>
<feature type="transmembrane region" description="Helical" evidence="1">
    <location>
        <begin position="327"/>
        <end position="349"/>
    </location>
</feature>
<dbReference type="RefSeq" id="WP_209462173.1">
    <property type="nucleotide sequence ID" value="NZ_CP110224.1"/>
</dbReference>
<dbReference type="Pfam" id="PF16949">
    <property type="entry name" value="ABC_tran_2"/>
    <property type="match status" value="1"/>
</dbReference>
<feature type="transmembrane region" description="Helical" evidence="1">
    <location>
        <begin position="369"/>
        <end position="390"/>
    </location>
</feature>
<dbReference type="Proteomes" id="UP001519345">
    <property type="component" value="Unassembled WGS sequence"/>
</dbReference>